<dbReference type="PANTHER" id="PTHR11697">
    <property type="entry name" value="GENERAL TRANSCRIPTION FACTOR 2-RELATED ZINC FINGER PROTEIN"/>
    <property type="match status" value="1"/>
</dbReference>
<protein>
    <recommendedName>
        <fullName evidence="3">DUF4371 domain-containing protein</fullName>
    </recommendedName>
</protein>
<comment type="caution">
    <text evidence="1">The sequence shown here is derived from an EMBL/GenBank/DDBJ whole genome shotgun (WGS) entry which is preliminary data.</text>
</comment>
<evidence type="ECO:0008006" key="3">
    <source>
        <dbReference type="Google" id="ProtNLM"/>
    </source>
</evidence>
<gene>
    <name evidence="1" type="ORF">HHK36_011785</name>
</gene>
<evidence type="ECO:0000313" key="1">
    <source>
        <dbReference type="EMBL" id="KAF8403681.1"/>
    </source>
</evidence>
<dbReference type="PANTHER" id="PTHR11697:SF230">
    <property type="entry name" value="ZINC FINGER, MYM DOMAIN CONTAINING 1"/>
    <property type="match status" value="1"/>
</dbReference>
<dbReference type="InterPro" id="IPR055298">
    <property type="entry name" value="AtLOH3-like"/>
</dbReference>
<dbReference type="OrthoDB" id="6621980at2759"/>
<dbReference type="OMA" id="DTLINCH"/>
<name>A0A835DHL9_TETSI</name>
<organism evidence="1 2">
    <name type="scientific">Tetracentron sinense</name>
    <name type="common">Spur-leaf</name>
    <dbReference type="NCBI Taxonomy" id="13715"/>
    <lineage>
        <taxon>Eukaryota</taxon>
        <taxon>Viridiplantae</taxon>
        <taxon>Streptophyta</taxon>
        <taxon>Embryophyta</taxon>
        <taxon>Tracheophyta</taxon>
        <taxon>Spermatophyta</taxon>
        <taxon>Magnoliopsida</taxon>
        <taxon>Trochodendrales</taxon>
        <taxon>Trochodendraceae</taxon>
        <taxon>Tetracentron</taxon>
    </lineage>
</organism>
<dbReference type="AlphaFoldDB" id="A0A835DHL9"/>
<reference evidence="1 2" key="1">
    <citation type="submission" date="2020-04" db="EMBL/GenBank/DDBJ databases">
        <title>Plant Genome Project.</title>
        <authorList>
            <person name="Zhang R.-G."/>
        </authorList>
    </citation>
    <scope>NUCLEOTIDE SEQUENCE [LARGE SCALE GENOMIC DNA]</scope>
    <source>
        <strain evidence="1">YNK0</strain>
        <tissue evidence="1">Leaf</tissue>
    </source>
</reference>
<dbReference type="Proteomes" id="UP000655225">
    <property type="component" value="Unassembled WGS sequence"/>
</dbReference>
<keyword evidence="2" id="KW-1185">Reference proteome</keyword>
<proteinExistence type="predicted"/>
<sequence>MQGVFNGLKTLIMKENEYAIYVHCFAHQLQLALIVVAKKHNKIDLFFNLVSDVVNVVGASCKCRDILREKQVAKIIEVLKNAELSRRHGLNQETSLKRADDTRWGSHYDTLINCHVFLCD</sequence>
<evidence type="ECO:0000313" key="2">
    <source>
        <dbReference type="Proteomes" id="UP000655225"/>
    </source>
</evidence>
<dbReference type="EMBL" id="JABCRI010000007">
    <property type="protein sequence ID" value="KAF8403681.1"/>
    <property type="molecule type" value="Genomic_DNA"/>
</dbReference>
<accession>A0A835DHL9</accession>